<organism evidence="4 5">
    <name type="scientific">Halobacterium hubeiense</name>
    <dbReference type="NCBI Taxonomy" id="1407499"/>
    <lineage>
        <taxon>Archaea</taxon>
        <taxon>Methanobacteriati</taxon>
        <taxon>Methanobacteriota</taxon>
        <taxon>Stenosarchaea group</taxon>
        <taxon>Halobacteria</taxon>
        <taxon>Halobacteriales</taxon>
        <taxon>Halobacteriaceae</taxon>
        <taxon>Halobacterium</taxon>
    </lineage>
</organism>
<dbReference type="KEGG" id="hhb:Hhub_6010"/>
<dbReference type="AlphaFoldDB" id="A0A0U5H8L9"/>
<geneLocation type="plasmid" evidence="5">
    <name>pSTJ003</name>
</geneLocation>
<name>A0A0U5H8L9_9EURY</name>
<sequence length="199" mass="21769">MNRRRADTVVGVLLGFVLLAGGVLSWRAYQQRRAIEQSMGSMMGSSMGTMHGPDPLWYVVGTLLVAGVIGGVYYVVRGELTDPEVADTTAPVDPAQTSAATATSMDDDAAPATSINPESDPQARVLDLLPDDERRVLEPVLNSPGITQIELRDRSEFSKSKVSQTVSSLEERGLLYRERQGRTYRVYPSDDLRQQQPGK</sequence>
<dbReference type="OrthoDB" id="51606at2157"/>
<feature type="transmembrane region" description="Helical" evidence="2">
    <location>
        <begin position="56"/>
        <end position="76"/>
    </location>
</feature>
<dbReference type="RefSeq" id="WP_011222408.1">
    <property type="nucleotide sequence ID" value="NZ_CEML01000005.1"/>
</dbReference>
<dbReference type="InterPro" id="IPR011991">
    <property type="entry name" value="ArsR-like_HTH"/>
</dbReference>
<dbReference type="InterPro" id="IPR036390">
    <property type="entry name" value="WH_DNA-bd_sf"/>
</dbReference>
<keyword evidence="2" id="KW-0472">Membrane</keyword>
<feature type="region of interest" description="Disordered" evidence="1">
    <location>
        <begin position="85"/>
        <end position="121"/>
    </location>
</feature>
<dbReference type="Pfam" id="PF24034">
    <property type="entry name" value="DUF7343"/>
    <property type="match status" value="1"/>
</dbReference>
<reference evidence="5" key="1">
    <citation type="journal article" date="2016" name="Environ. Microbiol.">
        <title>The complete genome of a viable archaeum isolated from 123-million-year-old rock salt.</title>
        <authorList>
            <person name="Jaakkola S.T."/>
            <person name="Pfeiffer F."/>
            <person name="Ravantti J.J."/>
            <person name="Guo Q."/>
            <person name="Liu Y."/>
            <person name="Chen X."/>
            <person name="Ma H."/>
            <person name="Yang C."/>
            <person name="Oksanen H.M."/>
            <person name="Bamford D.H."/>
        </authorList>
    </citation>
    <scope>NUCLEOTIDE SEQUENCE</scope>
    <source>
        <strain evidence="5">JI20-1</strain>
        <plasmid evidence="5">Plasmid pSTJ003</plasmid>
    </source>
</reference>
<dbReference type="Proteomes" id="UP000066737">
    <property type="component" value="Plasmid pSTJ003"/>
</dbReference>
<feature type="domain" description="DUF7343" evidence="3">
    <location>
        <begin position="131"/>
        <end position="186"/>
    </location>
</feature>
<evidence type="ECO:0000259" key="3">
    <source>
        <dbReference type="Pfam" id="PF24034"/>
    </source>
</evidence>
<keyword evidence="2 4" id="KW-0812">Transmembrane</keyword>
<keyword evidence="5" id="KW-1185">Reference proteome</keyword>
<evidence type="ECO:0000256" key="2">
    <source>
        <dbReference type="SAM" id="Phobius"/>
    </source>
</evidence>
<protein>
    <submittedName>
        <fullName evidence="4">Probable transmembrane glycoprotein / HTH domain protein</fullName>
    </submittedName>
</protein>
<keyword evidence="2" id="KW-1133">Transmembrane helix</keyword>
<feature type="region of interest" description="Disordered" evidence="1">
    <location>
        <begin position="180"/>
        <end position="199"/>
    </location>
</feature>
<evidence type="ECO:0000256" key="1">
    <source>
        <dbReference type="SAM" id="MobiDB-lite"/>
    </source>
</evidence>
<dbReference type="SUPFAM" id="SSF46785">
    <property type="entry name" value="Winged helix' DNA-binding domain"/>
    <property type="match status" value="1"/>
</dbReference>
<proteinExistence type="predicted"/>
<gene>
    <name evidence="4" type="ORF">HHUB_6010</name>
</gene>
<feature type="compositionally biased region" description="Low complexity" evidence="1">
    <location>
        <begin position="93"/>
        <end position="114"/>
    </location>
</feature>
<accession>A0A0U5H8L9</accession>
<evidence type="ECO:0000313" key="5">
    <source>
        <dbReference type="Proteomes" id="UP000066737"/>
    </source>
</evidence>
<dbReference type="InterPro" id="IPR036388">
    <property type="entry name" value="WH-like_DNA-bd_sf"/>
</dbReference>
<dbReference type="CDD" id="cd00090">
    <property type="entry name" value="HTH_ARSR"/>
    <property type="match status" value="1"/>
</dbReference>
<dbReference type="InterPro" id="IPR055767">
    <property type="entry name" value="DUF7343"/>
</dbReference>
<dbReference type="Gene3D" id="1.10.10.10">
    <property type="entry name" value="Winged helix-like DNA-binding domain superfamily/Winged helix DNA-binding domain"/>
    <property type="match status" value="1"/>
</dbReference>
<evidence type="ECO:0000313" key="4">
    <source>
        <dbReference type="EMBL" id="CQH64859.1"/>
    </source>
</evidence>
<dbReference type="GeneID" id="301690262"/>
<dbReference type="EMBL" id="LN831305">
    <property type="protein sequence ID" value="CQH64859.1"/>
    <property type="molecule type" value="Genomic_DNA"/>
</dbReference>